<dbReference type="InParanoid" id="A0A1J7JP19"/>
<protein>
    <submittedName>
        <fullName evidence="1">Uncharacterized protein</fullName>
    </submittedName>
</protein>
<accession>A0A1J7JP19</accession>
<gene>
    <name evidence="1" type="ORF">CONLIGDRAFT_42870</name>
</gene>
<name>A0A1J7JP19_9PEZI</name>
<dbReference type="EMBL" id="KV875093">
    <property type="protein sequence ID" value="OIW35137.1"/>
    <property type="molecule type" value="Genomic_DNA"/>
</dbReference>
<evidence type="ECO:0000313" key="2">
    <source>
        <dbReference type="Proteomes" id="UP000182658"/>
    </source>
</evidence>
<dbReference type="AlphaFoldDB" id="A0A1J7JP19"/>
<proteinExistence type="predicted"/>
<reference evidence="1 2" key="1">
    <citation type="submission" date="2016-10" db="EMBL/GenBank/DDBJ databases">
        <title>Draft genome sequence of Coniochaeta ligniaria NRRL30616, a lignocellulolytic fungus for bioabatement of inhibitors in plant biomass hydrolysates.</title>
        <authorList>
            <consortium name="DOE Joint Genome Institute"/>
            <person name="Jimenez D.J."/>
            <person name="Hector R.E."/>
            <person name="Riley R."/>
            <person name="Sun H."/>
            <person name="Grigoriev I.V."/>
            <person name="Van Elsas J.D."/>
            <person name="Nichols N.N."/>
        </authorList>
    </citation>
    <scope>NUCLEOTIDE SEQUENCE [LARGE SCALE GENOMIC DNA]</scope>
    <source>
        <strain evidence="1 2">NRRL 30616</strain>
    </source>
</reference>
<keyword evidence="2" id="KW-1185">Reference proteome</keyword>
<sequence length="201" mass="21816">MHALRLPPQALHEILKVSHIRHTEAVQGMSISHKDGSRTVVEAEAAMLSSERKHQALGGRGFSAINKSKQGISSRSHLIVSFRSSLLAHVLQTLPQTCCQLVHGASRELRISSTRASSRPLRATLLLYGEMRHKGGNGPSVVQCVGDMVLRKSLTMAQHGQAVFASCILQSDVVCNFATRLNARIGRDGAVIPPRLAKHKP</sequence>
<organism evidence="1 2">
    <name type="scientific">Coniochaeta ligniaria NRRL 30616</name>
    <dbReference type="NCBI Taxonomy" id="1408157"/>
    <lineage>
        <taxon>Eukaryota</taxon>
        <taxon>Fungi</taxon>
        <taxon>Dikarya</taxon>
        <taxon>Ascomycota</taxon>
        <taxon>Pezizomycotina</taxon>
        <taxon>Sordariomycetes</taxon>
        <taxon>Sordariomycetidae</taxon>
        <taxon>Coniochaetales</taxon>
        <taxon>Coniochaetaceae</taxon>
        <taxon>Coniochaeta</taxon>
    </lineage>
</organism>
<evidence type="ECO:0000313" key="1">
    <source>
        <dbReference type="EMBL" id="OIW35137.1"/>
    </source>
</evidence>
<dbReference type="Proteomes" id="UP000182658">
    <property type="component" value="Unassembled WGS sequence"/>
</dbReference>